<accession>X0YTZ9</accession>
<dbReference type="Gene3D" id="3.90.1200.10">
    <property type="match status" value="1"/>
</dbReference>
<evidence type="ECO:0000256" key="7">
    <source>
        <dbReference type="ARBA" id="ARBA00038873"/>
    </source>
</evidence>
<feature type="non-terminal residue" evidence="10">
    <location>
        <position position="1"/>
    </location>
</feature>
<dbReference type="InterPro" id="IPR050249">
    <property type="entry name" value="Pseudomonas-type_ThrB"/>
</dbReference>
<comment type="function">
    <text evidence="6">Catalyzes the GTP-dependent phosphorylation of 5-hydroxy-L-lysine.</text>
</comment>
<evidence type="ECO:0000256" key="2">
    <source>
        <dbReference type="ARBA" id="ARBA00022490"/>
    </source>
</evidence>
<keyword evidence="4" id="KW-0418">Kinase</keyword>
<feature type="domain" description="Aminoglycoside phosphotransferase" evidence="9">
    <location>
        <begin position="25"/>
        <end position="113"/>
    </location>
</feature>
<comment type="catalytic activity">
    <reaction evidence="5">
        <text>(5R)-5-hydroxy-L-lysine + GTP = (5R)-5-phosphooxy-L-lysine + GDP + H(+)</text>
        <dbReference type="Rhea" id="RHEA:19049"/>
        <dbReference type="ChEBI" id="CHEBI:15378"/>
        <dbReference type="ChEBI" id="CHEBI:37565"/>
        <dbReference type="ChEBI" id="CHEBI:57882"/>
        <dbReference type="ChEBI" id="CHEBI:58189"/>
        <dbReference type="ChEBI" id="CHEBI:58357"/>
        <dbReference type="EC" id="2.7.1.81"/>
    </reaction>
</comment>
<evidence type="ECO:0000256" key="4">
    <source>
        <dbReference type="ARBA" id="ARBA00022777"/>
    </source>
</evidence>
<comment type="subcellular location">
    <subcellularLocation>
        <location evidence="1">Cytoplasm</location>
    </subcellularLocation>
</comment>
<gene>
    <name evidence="10" type="ORF">S01H1_65845</name>
</gene>
<evidence type="ECO:0000259" key="9">
    <source>
        <dbReference type="Pfam" id="PF01636"/>
    </source>
</evidence>
<evidence type="ECO:0000256" key="5">
    <source>
        <dbReference type="ARBA" id="ARBA00036820"/>
    </source>
</evidence>
<dbReference type="InterPro" id="IPR002575">
    <property type="entry name" value="Aminoglycoside_PTrfase"/>
</dbReference>
<keyword evidence="3" id="KW-0808">Transferase</keyword>
<dbReference type="GO" id="GO:0005737">
    <property type="term" value="C:cytoplasm"/>
    <property type="evidence" value="ECO:0007669"/>
    <property type="project" value="UniProtKB-SubCell"/>
</dbReference>
<dbReference type="EC" id="2.7.1.81" evidence="7"/>
<evidence type="ECO:0000256" key="6">
    <source>
        <dbReference type="ARBA" id="ARBA00037368"/>
    </source>
</evidence>
<evidence type="ECO:0000256" key="3">
    <source>
        <dbReference type="ARBA" id="ARBA00022679"/>
    </source>
</evidence>
<dbReference type="AlphaFoldDB" id="X0YTZ9"/>
<keyword evidence="2" id="KW-0963">Cytoplasm</keyword>
<dbReference type="PANTHER" id="PTHR21064">
    <property type="entry name" value="AMINOGLYCOSIDE PHOSPHOTRANSFERASE DOMAIN-CONTAINING PROTEIN-RELATED"/>
    <property type="match status" value="1"/>
</dbReference>
<dbReference type="PANTHER" id="PTHR21064:SF1">
    <property type="entry name" value="HYDROXYLYSINE KINASE"/>
    <property type="match status" value="1"/>
</dbReference>
<proteinExistence type="predicted"/>
<sequence length="175" mass="19114">RPEFALNLTEVDQHEDKIELIKDPDRRELLVWAFNNWSTGAKPNLPALPHQFIHGDANGGNILVDGESVTGLLDFGDSCFNPAVCELAICLPYMMMGQENPLETGACIAAAYHATRPLSEAEVSVLLPLVCGRLAVTVAVAAERRQIDSGHPGWYISEDGAWDLLQLLPSAVDFF</sequence>
<dbReference type="Pfam" id="PF01636">
    <property type="entry name" value="APH"/>
    <property type="match status" value="1"/>
</dbReference>
<reference evidence="10" key="1">
    <citation type="journal article" date="2014" name="Front. Microbiol.">
        <title>High frequency of phylogenetically diverse reductive dehalogenase-homologous genes in deep subseafloor sedimentary metagenomes.</title>
        <authorList>
            <person name="Kawai M."/>
            <person name="Futagami T."/>
            <person name="Toyoda A."/>
            <person name="Takaki Y."/>
            <person name="Nishi S."/>
            <person name="Hori S."/>
            <person name="Arai W."/>
            <person name="Tsubouchi T."/>
            <person name="Morono Y."/>
            <person name="Uchiyama I."/>
            <person name="Ito T."/>
            <person name="Fujiyama A."/>
            <person name="Inagaki F."/>
            <person name="Takami H."/>
        </authorList>
    </citation>
    <scope>NUCLEOTIDE SEQUENCE</scope>
    <source>
        <strain evidence="10">Expedition CK06-06</strain>
    </source>
</reference>
<dbReference type="GO" id="GO:0047992">
    <property type="term" value="F:hydroxylysine kinase activity"/>
    <property type="evidence" value="ECO:0007669"/>
    <property type="project" value="UniProtKB-EC"/>
</dbReference>
<dbReference type="SUPFAM" id="SSF56112">
    <property type="entry name" value="Protein kinase-like (PK-like)"/>
    <property type="match status" value="1"/>
</dbReference>
<evidence type="ECO:0000313" key="10">
    <source>
        <dbReference type="EMBL" id="GAG40116.1"/>
    </source>
</evidence>
<dbReference type="InterPro" id="IPR011009">
    <property type="entry name" value="Kinase-like_dom_sf"/>
</dbReference>
<organism evidence="10">
    <name type="scientific">marine sediment metagenome</name>
    <dbReference type="NCBI Taxonomy" id="412755"/>
    <lineage>
        <taxon>unclassified sequences</taxon>
        <taxon>metagenomes</taxon>
        <taxon>ecological metagenomes</taxon>
    </lineage>
</organism>
<comment type="caution">
    <text evidence="10">The sequence shown here is derived from an EMBL/GenBank/DDBJ whole genome shotgun (WGS) entry which is preliminary data.</text>
</comment>
<dbReference type="EMBL" id="BARS01043499">
    <property type="protein sequence ID" value="GAG40116.1"/>
    <property type="molecule type" value="Genomic_DNA"/>
</dbReference>
<evidence type="ECO:0000256" key="8">
    <source>
        <dbReference type="ARBA" id="ARBA00040505"/>
    </source>
</evidence>
<protein>
    <recommendedName>
        <fullName evidence="8">Hydroxylysine kinase</fullName>
        <ecNumber evidence="7">2.7.1.81</ecNumber>
    </recommendedName>
</protein>
<name>X0YTZ9_9ZZZZ</name>
<evidence type="ECO:0000256" key="1">
    <source>
        <dbReference type="ARBA" id="ARBA00004496"/>
    </source>
</evidence>